<protein>
    <recommendedName>
        <fullName evidence="3">DNA polymerase III subunit gamma/tau</fullName>
        <ecNumber evidence="3">2.7.7.7</ecNumber>
    </recommendedName>
</protein>
<dbReference type="InterPro" id="IPR027417">
    <property type="entry name" value="P-loop_NTPase"/>
</dbReference>
<keyword evidence="3" id="KW-0235">DNA replication</keyword>
<evidence type="ECO:0000313" key="5">
    <source>
        <dbReference type="EMBL" id="PIQ73455.1"/>
    </source>
</evidence>
<dbReference type="GO" id="GO:0005524">
    <property type="term" value="F:ATP binding"/>
    <property type="evidence" value="ECO:0007669"/>
    <property type="project" value="UniProtKB-KW"/>
</dbReference>
<accession>A0A2M6IUJ1</accession>
<evidence type="ECO:0000256" key="3">
    <source>
        <dbReference type="RuleBase" id="RU364063"/>
    </source>
</evidence>
<dbReference type="GO" id="GO:0003677">
    <property type="term" value="F:DNA binding"/>
    <property type="evidence" value="ECO:0007669"/>
    <property type="project" value="InterPro"/>
</dbReference>
<dbReference type="InterPro" id="IPR003593">
    <property type="entry name" value="AAA+_ATPase"/>
</dbReference>
<evidence type="ECO:0000256" key="2">
    <source>
        <dbReference type="ARBA" id="ARBA00049244"/>
    </source>
</evidence>
<dbReference type="GO" id="GO:0009360">
    <property type="term" value="C:DNA polymerase III complex"/>
    <property type="evidence" value="ECO:0007669"/>
    <property type="project" value="InterPro"/>
</dbReference>
<evidence type="ECO:0000256" key="1">
    <source>
        <dbReference type="ARBA" id="ARBA00022932"/>
    </source>
</evidence>
<keyword evidence="3" id="KW-0067">ATP-binding</keyword>
<comment type="subunit">
    <text evidence="3">DNA polymerase III contains a core (composed of alpha, epsilon and theta chains) that associates with a tau subunit. This core dimerizes to form the POLIII' complex. PolIII' associates with the gamma complex (composed of gamma, delta, delta', psi and chi chains) and with the beta chain to form the complete DNA polymerase III complex.</text>
</comment>
<dbReference type="EMBL" id="PCVM01000058">
    <property type="protein sequence ID" value="PIQ73455.1"/>
    <property type="molecule type" value="Genomic_DNA"/>
</dbReference>
<organism evidence="5 6">
    <name type="scientific">Candidatus Roizmanbacteria bacterium CG11_big_fil_rev_8_21_14_0_20_36_8</name>
    <dbReference type="NCBI Taxonomy" id="1974856"/>
    <lineage>
        <taxon>Bacteria</taxon>
        <taxon>Candidatus Roizmaniibacteriota</taxon>
    </lineage>
</organism>
<dbReference type="InterPro" id="IPR050238">
    <property type="entry name" value="DNA_Rep/Repair_Clamp_Loader"/>
</dbReference>
<dbReference type="SUPFAM" id="SSF52540">
    <property type="entry name" value="P-loop containing nucleoside triphosphate hydrolases"/>
    <property type="match status" value="1"/>
</dbReference>
<evidence type="ECO:0000313" key="6">
    <source>
        <dbReference type="Proteomes" id="UP000231056"/>
    </source>
</evidence>
<dbReference type="InterPro" id="IPR008921">
    <property type="entry name" value="DNA_pol3_clamp-load_cplx_C"/>
</dbReference>
<sequence>MFYLTYRPKTINELDNVRVKERMRKILESKDLPHAFLLVGPKGMGKTSTARIFAKAVNCLKNKFAGKSDSIEPCNKCANCTTITSGGSPDVVEQDAASNRGIDEIRKLISEASYSPMSGKYRVYIIDEAHMITPDAFNALLKTLEEPPKTVIFILATTNEEKIPVTIISRCVKISFGLAQKADLLHMLKRIIKSEKISVSDFFLEMITNYSENSFRDSSKLLEELITQNKLEVDEAKKYLGIRTKGNILQIIEKEDLKEAMIWTTEFVENGGNVKRLIEDILLTLQNQLVSKSTEDSDFHQLDFTLKELSQLIKLFHDAYQMLKISPVAELPLELAIVEFYNERNQVVKN</sequence>
<dbReference type="PANTHER" id="PTHR11669:SF0">
    <property type="entry name" value="PROTEIN STICHEL-LIKE 2"/>
    <property type="match status" value="1"/>
</dbReference>
<keyword evidence="3" id="KW-0547">Nucleotide-binding</keyword>
<dbReference type="Gene3D" id="1.10.8.60">
    <property type="match status" value="1"/>
</dbReference>
<dbReference type="GO" id="GO:0003887">
    <property type="term" value="F:DNA-directed DNA polymerase activity"/>
    <property type="evidence" value="ECO:0007669"/>
    <property type="project" value="UniProtKB-KW"/>
</dbReference>
<keyword evidence="3" id="KW-0808">Transferase</keyword>
<keyword evidence="1 3" id="KW-0239">DNA-directed DNA polymerase</keyword>
<comment type="caution">
    <text evidence="5">The sequence shown here is derived from an EMBL/GenBank/DDBJ whole genome shotgun (WGS) entry which is preliminary data.</text>
</comment>
<dbReference type="SMART" id="SM00382">
    <property type="entry name" value="AAA"/>
    <property type="match status" value="1"/>
</dbReference>
<comment type="catalytic activity">
    <reaction evidence="2 3">
        <text>DNA(n) + a 2'-deoxyribonucleoside 5'-triphosphate = DNA(n+1) + diphosphate</text>
        <dbReference type="Rhea" id="RHEA:22508"/>
        <dbReference type="Rhea" id="RHEA-COMP:17339"/>
        <dbReference type="Rhea" id="RHEA-COMP:17340"/>
        <dbReference type="ChEBI" id="CHEBI:33019"/>
        <dbReference type="ChEBI" id="CHEBI:61560"/>
        <dbReference type="ChEBI" id="CHEBI:173112"/>
        <dbReference type="EC" id="2.7.7.7"/>
    </reaction>
</comment>
<comment type="similarity">
    <text evidence="3">Belongs to the DnaX/STICHEL family.</text>
</comment>
<feature type="domain" description="AAA+ ATPase" evidence="4">
    <location>
        <begin position="32"/>
        <end position="188"/>
    </location>
</feature>
<keyword evidence="3" id="KW-0548">Nucleotidyltransferase</keyword>
<dbReference type="NCBIfam" id="TIGR02397">
    <property type="entry name" value="dnaX_nterm"/>
    <property type="match status" value="1"/>
</dbReference>
<dbReference type="Gene3D" id="3.40.50.300">
    <property type="entry name" value="P-loop containing nucleotide triphosphate hydrolases"/>
    <property type="match status" value="1"/>
</dbReference>
<dbReference type="EC" id="2.7.7.7" evidence="3"/>
<dbReference type="AlphaFoldDB" id="A0A2M6IUJ1"/>
<dbReference type="PANTHER" id="PTHR11669">
    <property type="entry name" value="REPLICATION FACTOR C / DNA POLYMERASE III GAMMA-TAU SUBUNIT"/>
    <property type="match status" value="1"/>
</dbReference>
<reference evidence="5 6" key="1">
    <citation type="submission" date="2017-09" db="EMBL/GenBank/DDBJ databases">
        <title>Depth-based differentiation of microbial function through sediment-hosted aquifers and enrichment of novel symbionts in the deep terrestrial subsurface.</title>
        <authorList>
            <person name="Probst A.J."/>
            <person name="Ladd B."/>
            <person name="Jarett J.K."/>
            <person name="Geller-Mcgrath D.E."/>
            <person name="Sieber C.M."/>
            <person name="Emerson J.B."/>
            <person name="Anantharaman K."/>
            <person name="Thomas B.C."/>
            <person name="Malmstrom R."/>
            <person name="Stieglmeier M."/>
            <person name="Klingl A."/>
            <person name="Woyke T."/>
            <person name="Ryan C.M."/>
            <person name="Banfield J.F."/>
        </authorList>
    </citation>
    <scope>NUCLEOTIDE SEQUENCE [LARGE SCALE GENOMIC DNA]</scope>
    <source>
        <strain evidence="5">CG11_big_fil_rev_8_21_14_0_20_36_8</strain>
    </source>
</reference>
<dbReference type="CDD" id="cd00009">
    <property type="entry name" value="AAA"/>
    <property type="match status" value="1"/>
</dbReference>
<dbReference type="GO" id="GO:0006261">
    <property type="term" value="P:DNA-templated DNA replication"/>
    <property type="evidence" value="ECO:0007669"/>
    <property type="project" value="TreeGrafter"/>
</dbReference>
<gene>
    <name evidence="3 5" type="primary">dnaX</name>
    <name evidence="5" type="ORF">COV58_02400</name>
</gene>
<dbReference type="SUPFAM" id="SSF48019">
    <property type="entry name" value="post-AAA+ oligomerization domain-like"/>
    <property type="match status" value="1"/>
</dbReference>
<proteinExistence type="inferred from homology"/>
<evidence type="ECO:0000259" key="4">
    <source>
        <dbReference type="SMART" id="SM00382"/>
    </source>
</evidence>
<comment type="function">
    <text evidence="3">DNA polymerase III is a complex, multichain enzyme responsible for most of the replicative synthesis in bacteria. This DNA polymerase also exhibits 3' to 5' exonuclease activity.</text>
</comment>
<name>A0A2M6IUJ1_9BACT</name>
<dbReference type="Pfam" id="PF13177">
    <property type="entry name" value="DNA_pol3_delta2"/>
    <property type="match status" value="1"/>
</dbReference>
<dbReference type="InterPro" id="IPR012763">
    <property type="entry name" value="DNA_pol_III_sug/sutau_N"/>
</dbReference>
<dbReference type="Proteomes" id="UP000231056">
    <property type="component" value="Unassembled WGS sequence"/>
</dbReference>